<dbReference type="SUPFAM" id="SSF52540">
    <property type="entry name" value="P-loop containing nucleoside triphosphate hydrolases"/>
    <property type="match status" value="1"/>
</dbReference>
<dbReference type="InterPro" id="IPR027417">
    <property type="entry name" value="P-loop_NTPase"/>
</dbReference>
<reference evidence="1 2" key="1">
    <citation type="journal article" date="2019" name="Mol. Biol. Evol.">
        <title>Blast fungal genomes show frequent chromosomal changes, gene gains and losses, and effector gene turnover.</title>
        <authorList>
            <person name="Gomez Luciano L.B."/>
            <person name="Jason Tsai I."/>
            <person name="Chuma I."/>
            <person name="Tosa Y."/>
            <person name="Chen Y.H."/>
            <person name="Li J.Y."/>
            <person name="Li M.Y."/>
            <person name="Jade Lu M.Y."/>
            <person name="Nakayashiki H."/>
            <person name="Li W.H."/>
        </authorList>
    </citation>
    <scope>NUCLEOTIDE SEQUENCE [LARGE SCALE GENOMIC DNA]</scope>
    <source>
        <strain evidence="1">MZ5-1-6</strain>
    </source>
</reference>
<dbReference type="InterPro" id="IPR040632">
    <property type="entry name" value="Sulfotransfer_4"/>
</dbReference>
<name>A0A4P7NIF5_PYROR</name>
<dbReference type="AlphaFoldDB" id="A0A4P7NIF5"/>
<dbReference type="EMBL" id="CP034207">
    <property type="protein sequence ID" value="QBZ61716.1"/>
    <property type="molecule type" value="Genomic_DNA"/>
</dbReference>
<protein>
    <recommendedName>
        <fullName evidence="3">NAD dependent epimerase/dehydratase</fullName>
    </recommendedName>
</protein>
<organism evidence="1 2">
    <name type="scientific">Pyricularia oryzae</name>
    <name type="common">Rice blast fungus</name>
    <name type="synonym">Magnaporthe oryzae</name>
    <dbReference type="NCBI Taxonomy" id="318829"/>
    <lineage>
        <taxon>Eukaryota</taxon>
        <taxon>Fungi</taxon>
        <taxon>Dikarya</taxon>
        <taxon>Ascomycota</taxon>
        <taxon>Pezizomycotina</taxon>
        <taxon>Sordariomycetes</taxon>
        <taxon>Sordariomycetidae</taxon>
        <taxon>Magnaporthales</taxon>
        <taxon>Pyriculariaceae</taxon>
        <taxon>Pyricularia</taxon>
    </lineage>
</organism>
<dbReference type="Pfam" id="PF17784">
    <property type="entry name" value="Sulfotransfer_4"/>
    <property type="match status" value="1"/>
</dbReference>
<dbReference type="Proteomes" id="UP000294847">
    <property type="component" value="Chromosome 4"/>
</dbReference>
<dbReference type="PANTHER" id="PTHR36978">
    <property type="entry name" value="P-LOOP CONTAINING NUCLEOTIDE TRIPHOSPHATE HYDROLASE"/>
    <property type="match status" value="1"/>
</dbReference>
<sequence>MAEIIPTSNEEHSIKPVQILSMGMLRTGTYSINIRGTAPPTFRHPNHQLIPPKPGSASITQALTILGYKNVHHGISAIADRQKFALFSAAADAHFSTLPTYTGQPFSRADWDALFGDCEAVTDMGSFFAPQLIAAYPDARVILVERDVDRWLESTDVAIFQTTWGWRSWFVADVLGRMMGLTGHLTIRKLLLGFFEARNVSEVRAHAKARYLRHNAEVRAAVEPERLLVFDLKDGWEPLCRFLGKDVPDVPFPVVNERKEHVERVRRKQKAFVGVVLGRFARSAIPWTLGVGAIAVCVVCLDTGKKGWVSRAAAAALRLRRI</sequence>
<dbReference type="PANTHER" id="PTHR36978:SF4">
    <property type="entry name" value="P-LOOP CONTAINING NUCLEOSIDE TRIPHOSPHATE HYDROLASE PROTEIN"/>
    <property type="match status" value="1"/>
</dbReference>
<evidence type="ECO:0008006" key="3">
    <source>
        <dbReference type="Google" id="ProtNLM"/>
    </source>
</evidence>
<evidence type="ECO:0000313" key="2">
    <source>
        <dbReference type="Proteomes" id="UP000294847"/>
    </source>
</evidence>
<evidence type="ECO:0000313" key="1">
    <source>
        <dbReference type="EMBL" id="QBZ61716.1"/>
    </source>
</evidence>
<gene>
    <name evidence="1" type="ORF">PoMZ_08672</name>
</gene>
<proteinExistence type="predicted"/>
<dbReference type="Gene3D" id="3.40.50.300">
    <property type="entry name" value="P-loop containing nucleotide triphosphate hydrolases"/>
    <property type="match status" value="1"/>
</dbReference>
<accession>A0A4P7NIF5</accession>